<evidence type="ECO:0000259" key="1">
    <source>
        <dbReference type="Pfam" id="PF06985"/>
    </source>
</evidence>
<sequence>MGAITGVRSVNNSAVYKSLGVKTETREIRLLKIEPAKRETDPIRGTLEVVSLATFPKYAALSYVWGRKREPGEAGTRHIVHCGDFEVEVTSNCIDAIRCIRKGMSQGCERIWVDAICINEDDVKERNHQVGLMGDIYSEAHTVYAWLGKGGSLVDCGMRLLSSISRKRFFRACPFRNEPSLRQIIYDHLKSNALRLVRTDAKGDADFTHLTFSPVISQRDLQGVHELLNRTWFFRGWTFQEFMLAKNPIFLCGSNRLSWPLFRDAIEWLDKYVGCHFTRVPSYAIHRVRSTFTLCGVYDALQRRREAHSDTSFALLDNDHLGIVHALRYRDVGNPKDKSFALYGVLRSMEVNLSNPDYRKPTHIVYKELFMDLVRWRPACISLLLDAGLPAMPDSPSWVPQWDRSRIHKWMPDEEFVPKDQPDKESNPEESSPVLIITDEELHLSGRFIDEVEHAVDLSSLERHPEPELECILLLRKWLVKVKRYRKTLGAVGDMRQVLFAAVSVNRETVYGQNGNALIYYDFSRWYTIMTGQFNLDDSTRPPPAVAALPAPSSKPTKYDANNPKVVLALLKSQPLAWEFHRHICDIAKTRTIFSTRDRYIMTGPAAIRPLDRIALLSGIRVPVALRYKPCSGQYWFVGPTMMSPSLTYVKLRSERDDTIVII</sequence>
<accession>A0A6A5WC73</accession>
<dbReference type="Proteomes" id="UP000799779">
    <property type="component" value="Unassembled WGS sequence"/>
</dbReference>
<organism evidence="2 3">
    <name type="scientific">Amniculicola lignicola CBS 123094</name>
    <dbReference type="NCBI Taxonomy" id="1392246"/>
    <lineage>
        <taxon>Eukaryota</taxon>
        <taxon>Fungi</taxon>
        <taxon>Dikarya</taxon>
        <taxon>Ascomycota</taxon>
        <taxon>Pezizomycotina</taxon>
        <taxon>Dothideomycetes</taxon>
        <taxon>Pleosporomycetidae</taxon>
        <taxon>Pleosporales</taxon>
        <taxon>Amniculicolaceae</taxon>
        <taxon>Amniculicola</taxon>
    </lineage>
</organism>
<dbReference type="OrthoDB" id="3553147at2759"/>
<name>A0A6A5WC73_9PLEO</name>
<evidence type="ECO:0000313" key="3">
    <source>
        <dbReference type="Proteomes" id="UP000799779"/>
    </source>
</evidence>
<dbReference type="InterPro" id="IPR010730">
    <property type="entry name" value="HET"/>
</dbReference>
<dbReference type="EMBL" id="ML977603">
    <property type="protein sequence ID" value="KAF1998514.1"/>
    <property type="molecule type" value="Genomic_DNA"/>
</dbReference>
<dbReference type="Pfam" id="PF06985">
    <property type="entry name" value="HET"/>
    <property type="match status" value="1"/>
</dbReference>
<evidence type="ECO:0000313" key="2">
    <source>
        <dbReference type="EMBL" id="KAF1998514.1"/>
    </source>
</evidence>
<dbReference type="PANTHER" id="PTHR24148">
    <property type="entry name" value="ANKYRIN REPEAT DOMAIN-CONTAINING PROTEIN 39 HOMOLOG-RELATED"/>
    <property type="match status" value="1"/>
</dbReference>
<reference evidence="2" key="1">
    <citation type="journal article" date="2020" name="Stud. Mycol.">
        <title>101 Dothideomycetes genomes: a test case for predicting lifestyles and emergence of pathogens.</title>
        <authorList>
            <person name="Haridas S."/>
            <person name="Albert R."/>
            <person name="Binder M."/>
            <person name="Bloem J."/>
            <person name="Labutti K."/>
            <person name="Salamov A."/>
            <person name="Andreopoulos B."/>
            <person name="Baker S."/>
            <person name="Barry K."/>
            <person name="Bills G."/>
            <person name="Bluhm B."/>
            <person name="Cannon C."/>
            <person name="Castanera R."/>
            <person name="Culley D."/>
            <person name="Daum C."/>
            <person name="Ezra D."/>
            <person name="Gonzalez J."/>
            <person name="Henrissat B."/>
            <person name="Kuo A."/>
            <person name="Liang C."/>
            <person name="Lipzen A."/>
            <person name="Lutzoni F."/>
            <person name="Magnuson J."/>
            <person name="Mondo S."/>
            <person name="Nolan M."/>
            <person name="Ohm R."/>
            <person name="Pangilinan J."/>
            <person name="Park H.-J."/>
            <person name="Ramirez L."/>
            <person name="Alfaro M."/>
            <person name="Sun H."/>
            <person name="Tritt A."/>
            <person name="Yoshinaga Y."/>
            <person name="Zwiers L.-H."/>
            <person name="Turgeon B."/>
            <person name="Goodwin S."/>
            <person name="Spatafora J."/>
            <person name="Crous P."/>
            <person name="Grigoriev I."/>
        </authorList>
    </citation>
    <scope>NUCLEOTIDE SEQUENCE</scope>
    <source>
        <strain evidence="2">CBS 123094</strain>
    </source>
</reference>
<dbReference type="PANTHER" id="PTHR24148:SF64">
    <property type="entry name" value="HETEROKARYON INCOMPATIBILITY DOMAIN-CONTAINING PROTEIN"/>
    <property type="match status" value="1"/>
</dbReference>
<proteinExistence type="predicted"/>
<feature type="domain" description="Heterokaryon incompatibility" evidence="1">
    <location>
        <begin position="58"/>
        <end position="241"/>
    </location>
</feature>
<keyword evidence="3" id="KW-1185">Reference proteome</keyword>
<gene>
    <name evidence="2" type="ORF">P154DRAFT_621647</name>
</gene>
<dbReference type="AlphaFoldDB" id="A0A6A5WC73"/>
<protein>
    <submittedName>
        <fullName evidence="2">HET-domain-containing protein</fullName>
    </submittedName>
</protein>
<dbReference type="InterPro" id="IPR052895">
    <property type="entry name" value="HetReg/Transcr_Mod"/>
</dbReference>